<evidence type="ECO:0000256" key="4">
    <source>
        <dbReference type="ARBA" id="ARBA00022759"/>
    </source>
</evidence>
<evidence type="ECO:0000256" key="10">
    <source>
        <dbReference type="ARBA" id="ARBA00023242"/>
    </source>
</evidence>
<protein>
    <recommendedName>
        <fullName evidence="11">Protein artemis</fullName>
    </recommendedName>
    <alternativeName>
        <fullName evidence="12">DNA cross-link repair 1C protein</fullName>
    </alternativeName>
</protein>
<dbReference type="EMBL" id="WJQU01003748">
    <property type="protein sequence ID" value="KAJ6622380.1"/>
    <property type="molecule type" value="Genomic_DNA"/>
</dbReference>
<dbReference type="GO" id="GO:0004519">
    <property type="term" value="F:endonuclease activity"/>
    <property type="evidence" value="ECO:0007669"/>
    <property type="project" value="UniProtKB-KW"/>
</dbReference>
<evidence type="ECO:0000256" key="9">
    <source>
        <dbReference type="ARBA" id="ARBA00023204"/>
    </source>
</evidence>
<dbReference type="PANTHER" id="PTHR23240">
    <property type="entry name" value="DNA CROSS-LINK REPAIR PROTEIN PSO2/SNM1-RELATED"/>
    <property type="match status" value="1"/>
</dbReference>
<evidence type="ECO:0000256" key="2">
    <source>
        <dbReference type="ARBA" id="ARBA00010304"/>
    </source>
</evidence>
<dbReference type="OrthoDB" id="262529at2759"/>
<keyword evidence="3" id="KW-0540">Nuclease</keyword>
<keyword evidence="4" id="KW-0255">Endonuclease</keyword>
<keyword evidence="6" id="KW-0378">Hydrolase</keyword>
<evidence type="ECO:0000256" key="11">
    <source>
        <dbReference type="ARBA" id="ARBA00039759"/>
    </source>
</evidence>
<evidence type="ECO:0000256" key="5">
    <source>
        <dbReference type="ARBA" id="ARBA00022763"/>
    </source>
</evidence>
<comment type="caution">
    <text evidence="14">The sequence shown here is derived from an EMBL/GenBank/DDBJ whole genome shotgun (WGS) entry which is preliminary data.</text>
</comment>
<evidence type="ECO:0000259" key="13">
    <source>
        <dbReference type="Pfam" id="PF07522"/>
    </source>
</evidence>
<accession>A0A9Q0MIJ4</accession>
<dbReference type="GO" id="GO:0036297">
    <property type="term" value="P:interstrand cross-link repair"/>
    <property type="evidence" value="ECO:0007669"/>
    <property type="project" value="TreeGrafter"/>
</dbReference>
<comment type="similarity">
    <text evidence="2">Belongs to the DNA repair metallo-beta-lactamase (DRMBL) family.</text>
</comment>
<evidence type="ECO:0000256" key="3">
    <source>
        <dbReference type="ARBA" id="ARBA00022722"/>
    </source>
</evidence>
<keyword evidence="8" id="KW-0233">DNA recombination</keyword>
<dbReference type="Proteomes" id="UP001151699">
    <property type="component" value="Unassembled WGS sequence"/>
</dbReference>
<dbReference type="Gene3D" id="3.40.50.12650">
    <property type="match status" value="1"/>
</dbReference>
<evidence type="ECO:0000256" key="6">
    <source>
        <dbReference type="ARBA" id="ARBA00022801"/>
    </source>
</evidence>
<dbReference type="GO" id="GO:0005634">
    <property type="term" value="C:nucleus"/>
    <property type="evidence" value="ECO:0007669"/>
    <property type="project" value="UniProtKB-SubCell"/>
</dbReference>
<dbReference type="GO" id="GO:0006310">
    <property type="term" value="P:DNA recombination"/>
    <property type="evidence" value="ECO:0007669"/>
    <property type="project" value="UniProtKB-KW"/>
</dbReference>
<reference evidence="14" key="1">
    <citation type="submission" date="2022-07" db="EMBL/GenBank/DDBJ databases">
        <authorList>
            <person name="Trinca V."/>
            <person name="Uliana J.V.C."/>
            <person name="Torres T.T."/>
            <person name="Ward R.J."/>
            <person name="Monesi N."/>
        </authorList>
    </citation>
    <scope>NUCLEOTIDE SEQUENCE</scope>
    <source>
        <strain evidence="14">HSMRA1968</strain>
        <tissue evidence="14">Whole embryos</tissue>
    </source>
</reference>
<dbReference type="GO" id="GO:0035312">
    <property type="term" value="F:5'-3' DNA exonuclease activity"/>
    <property type="evidence" value="ECO:0007669"/>
    <property type="project" value="TreeGrafter"/>
</dbReference>
<evidence type="ECO:0000256" key="12">
    <source>
        <dbReference type="ARBA" id="ARBA00042677"/>
    </source>
</evidence>
<dbReference type="PANTHER" id="PTHR23240:SF8">
    <property type="entry name" value="PROTEIN ARTEMIS"/>
    <property type="match status" value="1"/>
</dbReference>
<dbReference type="GO" id="GO:0006303">
    <property type="term" value="P:double-strand break repair via nonhomologous end joining"/>
    <property type="evidence" value="ECO:0007669"/>
    <property type="project" value="TreeGrafter"/>
</dbReference>
<organism evidence="14 15">
    <name type="scientific">Pseudolycoriella hygida</name>
    <dbReference type="NCBI Taxonomy" id="35572"/>
    <lineage>
        <taxon>Eukaryota</taxon>
        <taxon>Metazoa</taxon>
        <taxon>Ecdysozoa</taxon>
        <taxon>Arthropoda</taxon>
        <taxon>Hexapoda</taxon>
        <taxon>Insecta</taxon>
        <taxon>Pterygota</taxon>
        <taxon>Neoptera</taxon>
        <taxon>Endopterygota</taxon>
        <taxon>Diptera</taxon>
        <taxon>Nematocera</taxon>
        <taxon>Sciaroidea</taxon>
        <taxon>Sciaridae</taxon>
        <taxon>Pseudolycoriella</taxon>
    </lineage>
</organism>
<gene>
    <name evidence="14" type="primary">DCLRE1C</name>
    <name evidence="14" type="ORF">Bhyg_17070</name>
</gene>
<dbReference type="Pfam" id="PF07522">
    <property type="entry name" value="DRMBL"/>
    <property type="match status" value="1"/>
</dbReference>
<dbReference type="AlphaFoldDB" id="A0A9Q0MIJ4"/>
<evidence type="ECO:0000313" key="14">
    <source>
        <dbReference type="EMBL" id="KAJ6622380.1"/>
    </source>
</evidence>
<dbReference type="Gene3D" id="3.60.15.10">
    <property type="entry name" value="Ribonuclease Z/Hydroxyacylglutathione hydrolase-like"/>
    <property type="match status" value="1"/>
</dbReference>
<evidence type="ECO:0000313" key="15">
    <source>
        <dbReference type="Proteomes" id="UP001151699"/>
    </source>
</evidence>
<dbReference type="InterPro" id="IPR011084">
    <property type="entry name" value="DRMBL"/>
</dbReference>
<keyword evidence="5" id="KW-0227">DNA damage</keyword>
<evidence type="ECO:0000256" key="1">
    <source>
        <dbReference type="ARBA" id="ARBA00004123"/>
    </source>
</evidence>
<evidence type="ECO:0000256" key="8">
    <source>
        <dbReference type="ARBA" id="ARBA00023172"/>
    </source>
</evidence>
<feature type="domain" description="DNA repair metallo-beta-lactamase" evidence="13">
    <location>
        <begin position="229"/>
        <end position="324"/>
    </location>
</feature>
<dbReference type="GO" id="GO:0003684">
    <property type="term" value="F:damaged DNA binding"/>
    <property type="evidence" value="ECO:0007669"/>
    <property type="project" value="TreeGrafter"/>
</dbReference>
<keyword evidence="15" id="KW-1185">Reference proteome</keyword>
<evidence type="ECO:0000256" key="7">
    <source>
        <dbReference type="ARBA" id="ARBA00022839"/>
    </source>
</evidence>
<keyword evidence="7" id="KW-0269">Exonuclease</keyword>
<keyword evidence="9" id="KW-0234">DNA repair</keyword>
<comment type="subcellular location">
    <subcellularLocation>
        <location evidence="1">Nucleus</location>
    </subcellularLocation>
</comment>
<sequence length="396" mass="45320">MSTFTGVMNEFPGISVDRFDDDNLKSRIFFLSHCHMDHMCGLNNPNGLPGPLYMSPISAVIIRKQFPQIKEVVVLKGNEPTPIHYDDEDGTTKYVTVTTLPAFHCPGSVMFLFETNGVKVLYTGDFRLSKRLMLKMKLLKNVTGSLNTIYIDSTFLSKTYETFPGQIRSATTICDIIKEWLGKSSNHVISLKMPARYGYEFLFIEIGKRLKLKIHVNEGEMAMYRYIPELDNIFTTNSRKSQIHACFDWQNKNGKQLTCNPELDPSLIRVIKPTAMIWKEWQHSLDIVKKEEHENIRVCYSNHSSMSEIRDFLIYLQPKNVELNVVPADALKKQEMLNAVSAMLGNIESTNSDGSKSHLSEWDNLSKLSKLNFTFSKQPKDANEQFPCPPKRKKNS</sequence>
<proteinExistence type="inferred from homology"/>
<keyword evidence="10" id="KW-0539">Nucleus</keyword>
<dbReference type="InterPro" id="IPR036866">
    <property type="entry name" value="RibonucZ/Hydroxyglut_hydro"/>
</dbReference>
<dbReference type="SUPFAM" id="SSF56281">
    <property type="entry name" value="Metallo-hydrolase/oxidoreductase"/>
    <property type="match status" value="1"/>
</dbReference>
<dbReference type="GO" id="GO:0000723">
    <property type="term" value="P:telomere maintenance"/>
    <property type="evidence" value="ECO:0007669"/>
    <property type="project" value="TreeGrafter"/>
</dbReference>
<name>A0A9Q0MIJ4_9DIPT</name>